<feature type="non-terminal residue" evidence="1">
    <location>
        <position position="146"/>
    </location>
</feature>
<evidence type="ECO:0008006" key="2">
    <source>
        <dbReference type="Google" id="ProtNLM"/>
    </source>
</evidence>
<name>X1FX46_9ZZZZ</name>
<protein>
    <recommendedName>
        <fullName evidence="2">HEPN AbiU2-like domain-containing protein</fullName>
    </recommendedName>
</protein>
<evidence type="ECO:0000313" key="1">
    <source>
        <dbReference type="EMBL" id="GAH49562.1"/>
    </source>
</evidence>
<gene>
    <name evidence="1" type="ORF">S03H2_27467</name>
</gene>
<sequence>MIPKYIKLEYQKNFIPRIKKLKSNKLLASNILKRVYKLRNNIIAHSVKEFVDNTEIIKHINFNELKKLQDYSNQLFSCLFFDIIYNTIFIPYNEEIPNHRNYDSRPDIVKILDCVAKESPILKTPERYKFPSVSNSIISEWSNETL</sequence>
<proteinExistence type="predicted"/>
<dbReference type="AlphaFoldDB" id="X1FX46"/>
<reference evidence="1" key="1">
    <citation type="journal article" date="2014" name="Front. Microbiol.">
        <title>High frequency of phylogenetically diverse reductive dehalogenase-homologous genes in deep subseafloor sedimentary metagenomes.</title>
        <authorList>
            <person name="Kawai M."/>
            <person name="Futagami T."/>
            <person name="Toyoda A."/>
            <person name="Takaki Y."/>
            <person name="Nishi S."/>
            <person name="Hori S."/>
            <person name="Arai W."/>
            <person name="Tsubouchi T."/>
            <person name="Morono Y."/>
            <person name="Uchiyama I."/>
            <person name="Ito T."/>
            <person name="Fujiyama A."/>
            <person name="Inagaki F."/>
            <person name="Takami H."/>
        </authorList>
    </citation>
    <scope>NUCLEOTIDE SEQUENCE</scope>
    <source>
        <strain evidence="1">Expedition CK06-06</strain>
    </source>
</reference>
<dbReference type="EMBL" id="BARU01016533">
    <property type="protein sequence ID" value="GAH49562.1"/>
    <property type="molecule type" value="Genomic_DNA"/>
</dbReference>
<accession>X1FX46</accession>
<organism evidence="1">
    <name type="scientific">marine sediment metagenome</name>
    <dbReference type="NCBI Taxonomy" id="412755"/>
    <lineage>
        <taxon>unclassified sequences</taxon>
        <taxon>metagenomes</taxon>
        <taxon>ecological metagenomes</taxon>
    </lineage>
</organism>
<comment type="caution">
    <text evidence="1">The sequence shown here is derived from an EMBL/GenBank/DDBJ whole genome shotgun (WGS) entry which is preliminary data.</text>
</comment>